<dbReference type="PaxDb" id="39947-A0A0P0WSD7"/>
<reference evidence="3" key="1">
    <citation type="journal article" date="2005" name="Nature">
        <title>The map-based sequence of the rice genome.</title>
        <authorList>
            <consortium name="International rice genome sequencing project (IRGSP)"/>
            <person name="Matsumoto T."/>
            <person name="Wu J."/>
            <person name="Kanamori H."/>
            <person name="Katayose Y."/>
            <person name="Fujisawa M."/>
            <person name="Namiki N."/>
            <person name="Mizuno H."/>
            <person name="Yamamoto K."/>
            <person name="Antonio B.A."/>
            <person name="Baba T."/>
            <person name="Sakata K."/>
            <person name="Nagamura Y."/>
            <person name="Aoki H."/>
            <person name="Arikawa K."/>
            <person name="Arita K."/>
            <person name="Bito T."/>
            <person name="Chiden Y."/>
            <person name="Fujitsuka N."/>
            <person name="Fukunaka R."/>
            <person name="Hamada M."/>
            <person name="Harada C."/>
            <person name="Hayashi A."/>
            <person name="Hijishita S."/>
            <person name="Honda M."/>
            <person name="Hosokawa S."/>
            <person name="Ichikawa Y."/>
            <person name="Idonuma A."/>
            <person name="Iijima M."/>
            <person name="Ikeda M."/>
            <person name="Ikeno M."/>
            <person name="Ito K."/>
            <person name="Ito S."/>
            <person name="Ito T."/>
            <person name="Ito Y."/>
            <person name="Ito Y."/>
            <person name="Iwabuchi A."/>
            <person name="Kamiya K."/>
            <person name="Karasawa W."/>
            <person name="Kurita K."/>
            <person name="Katagiri S."/>
            <person name="Kikuta A."/>
            <person name="Kobayashi H."/>
            <person name="Kobayashi N."/>
            <person name="Machita K."/>
            <person name="Maehara T."/>
            <person name="Masukawa M."/>
            <person name="Mizubayashi T."/>
            <person name="Mukai Y."/>
            <person name="Nagasaki H."/>
            <person name="Nagata Y."/>
            <person name="Naito S."/>
            <person name="Nakashima M."/>
            <person name="Nakama Y."/>
            <person name="Nakamichi Y."/>
            <person name="Nakamura M."/>
            <person name="Meguro A."/>
            <person name="Negishi M."/>
            <person name="Ohta I."/>
            <person name="Ohta T."/>
            <person name="Okamoto M."/>
            <person name="Ono N."/>
            <person name="Saji S."/>
            <person name="Sakaguchi M."/>
            <person name="Sakai K."/>
            <person name="Shibata M."/>
            <person name="Shimokawa T."/>
            <person name="Song J."/>
            <person name="Takazaki Y."/>
            <person name="Terasawa K."/>
            <person name="Tsugane M."/>
            <person name="Tsuji K."/>
            <person name="Ueda S."/>
            <person name="Waki K."/>
            <person name="Yamagata H."/>
            <person name="Yamamoto M."/>
            <person name="Yamamoto S."/>
            <person name="Yamane H."/>
            <person name="Yoshiki S."/>
            <person name="Yoshihara R."/>
            <person name="Yukawa K."/>
            <person name="Zhong H."/>
            <person name="Yano M."/>
            <person name="Yuan Q."/>
            <person name="Ouyang S."/>
            <person name="Liu J."/>
            <person name="Jones K.M."/>
            <person name="Gansberger K."/>
            <person name="Moffat K."/>
            <person name="Hill J."/>
            <person name="Bera J."/>
            <person name="Fadrosh D."/>
            <person name="Jin S."/>
            <person name="Johri S."/>
            <person name="Kim M."/>
            <person name="Overton L."/>
            <person name="Reardon M."/>
            <person name="Tsitrin T."/>
            <person name="Vuong H."/>
            <person name="Weaver B."/>
            <person name="Ciecko A."/>
            <person name="Tallon L."/>
            <person name="Jackson J."/>
            <person name="Pai G."/>
            <person name="Aken S.V."/>
            <person name="Utterback T."/>
            <person name="Reidmuller S."/>
            <person name="Feldblyum T."/>
            <person name="Hsiao J."/>
            <person name="Zismann V."/>
            <person name="Iobst S."/>
            <person name="de Vazeille A.R."/>
            <person name="Buell C.R."/>
            <person name="Ying K."/>
            <person name="Li Y."/>
            <person name="Lu T."/>
            <person name="Huang Y."/>
            <person name="Zhao Q."/>
            <person name="Feng Q."/>
            <person name="Zhang L."/>
            <person name="Zhu J."/>
            <person name="Weng Q."/>
            <person name="Mu J."/>
            <person name="Lu Y."/>
            <person name="Fan D."/>
            <person name="Liu Y."/>
            <person name="Guan J."/>
            <person name="Zhang Y."/>
            <person name="Yu S."/>
            <person name="Liu X."/>
            <person name="Zhang Y."/>
            <person name="Hong G."/>
            <person name="Han B."/>
            <person name="Choisne N."/>
            <person name="Demange N."/>
            <person name="Orjeda G."/>
            <person name="Samain S."/>
            <person name="Cattolico L."/>
            <person name="Pelletier E."/>
            <person name="Couloux A."/>
            <person name="Segurens B."/>
            <person name="Wincker P."/>
            <person name="D'Hont A."/>
            <person name="Scarpelli C."/>
            <person name="Weissenbach J."/>
            <person name="Salanoubat M."/>
            <person name="Quetier F."/>
            <person name="Yu Y."/>
            <person name="Kim H.R."/>
            <person name="Rambo T."/>
            <person name="Currie J."/>
            <person name="Collura K."/>
            <person name="Luo M."/>
            <person name="Yang T."/>
            <person name="Ammiraju J.S.S."/>
            <person name="Engler F."/>
            <person name="Soderlund C."/>
            <person name="Wing R.A."/>
            <person name="Palmer L.E."/>
            <person name="de la Bastide M."/>
            <person name="Spiegel L."/>
            <person name="Nascimento L."/>
            <person name="Zutavern T."/>
            <person name="O'Shaughnessy A."/>
            <person name="Dike S."/>
            <person name="Dedhia N."/>
            <person name="Preston R."/>
            <person name="Balija V."/>
            <person name="McCombie W.R."/>
            <person name="Chow T."/>
            <person name="Chen H."/>
            <person name="Chung M."/>
            <person name="Chen C."/>
            <person name="Shaw J."/>
            <person name="Wu H."/>
            <person name="Hsiao K."/>
            <person name="Chao Y."/>
            <person name="Chu M."/>
            <person name="Cheng C."/>
            <person name="Hour A."/>
            <person name="Lee P."/>
            <person name="Lin S."/>
            <person name="Lin Y."/>
            <person name="Liou J."/>
            <person name="Liu S."/>
            <person name="Hsing Y."/>
            <person name="Raghuvanshi S."/>
            <person name="Mohanty A."/>
            <person name="Bharti A.K."/>
            <person name="Gaur A."/>
            <person name="Gupta V."/>
            <person name="Kumar D."/>
            <person name="Ravi V."/>
            <person name="Vij S."/>
            <person name="Kapur A."/>
            <person name="Khurana P."/>
            <person name="Khurana P."/>
            <person name="Khurana J.P."/>
            <person name="Tyagi A.K."/>
            <person name="Gaikwad K."/>
            <person name="Singh A."/>
            <person name="Dalal V."/>
            <person name="Srivastava S."/>
            <person name="Dixit A."/>
            <person name="Pal A.K."/>
            <person name="Ghazi I.A."/>
            <person name="Yadav M."/>
            <person name="Pandit A."/>
            <person name="Bhargava A."/>
            <person name="Sureshbabu K."/>
            <person name="Batra K."/>
            <person name="Sharma T.R."/>
            <person name="Mohapatra T."/>
            <person name="Singh N.K."/>
            <person name="Messing J."/>
            <person name="Nelson A.B."/>
            <person name="Fuks G."/>
            <person name="Kavchok S."/>
            <person name="Keizer G."/>
            <person name="Linton E."/>
            <person name="Llaca V."/>
            <person name="Song R."/>
            <person name="Tanyolac B."/>
            <person name="Young S."/>
            <person name="Ho-Il K."/>
            <person name="Hahn J.H."/>
            <person name="Sangsakoo G."/>
            <person name="Vanavichit A."/>
            <person name="de Mattos Luiz.A.T."/>
            <person name="Zimmer P.D."/>
            <person name="Malone G."/>
            <person name="Dellagostin O."/>
            <person name="de Oliveira A.C."/>
            <person name="Bevan M."/>
            <person name="Bancroft I."/>
            <person name="Minx P."/>
            <person name="Cordum H."/>
            <person name="Wilson R."/>
            <person name="Cheng Z."/>
            <person name="Jin W."/>
            <person name="Jiang J."/>
            <person name="Leong S.A."/>
            <person name="Iwama H."/>
            <person name="Gojobori T."/>
            <person name="Itoh T."/>
            <person name="Niimura Y."/>
            <person name="Fujii Y."/>
            <person name="Habara T."/>
            <person name="Sakai H."/>
            <person name="Sato Y."/>
            <person name="Wilson G."/>
            <person name="Kumar K."/>
            <person name="McCouch S."/>
            <person name="Juretic N."/>
            <person name="Hoen D."/>
            <person name="Wright S."/>
            <person name="Bruskiewich R."/>
            <person name="Bureau T."/>
            <person name="Miyao A."/>
            <person name="Hirochika H."/>
            <person name="Nishikawa T."/>
            <person name="Kadowaki K."/>
            <person name="Sugiura M."/>
            <person name="Burr B."/>
            <person name="Sasaki T."/>
        </authorList>
    </citation>
    <scope>NUCLEOTIDE SEQUENCE [LARGE SCALE GENOMIC DNA]</scope>
    <source>
        <strain evidence="3">cv. Nipponbare</strain>
    </source>
</reference>
<reference evidence="2 3" key="2">
    <citation type="journal article" date="2013" name="Plant Cell Physiol.">
        <title>Rice Annotation Project Database (RAP-DB): an integrative and interactive database for rice genomics.</title>
        <authorList>
            <person name="Sakai H."/>
            <person name="Lee S.S."/>
            <person name="Tanaka T."/>
            <person name="Numa H."/>
            <person name="Kim J."/>
            <person name="Kawahara Y."/>
            <person name="Wakimoto H."/>
            <person name="Yang C.C."/>
            <person name="Iwamoto M."/>
            <person name="Abe T."/>
            <person name="Yamada Y."/>
            <person name="Muto A."/>
            <person name="Inokuchi H."/>
            <person name="Ikemura T."/>
            <person name="Matsumoto T."/>
            <person name="Sasaki T."/>
            <person name="Itoh T."/>
        </authorList>
    </citation>
    <scope>NUCLEOTIDE SEQUENCE [LARGE SCALE GENOMIC DNA]</scope>
    <source>
        <strain evidence="3">cv. Nipponbare</strain>
    </source>
</reference>
<sequence>TQWSSNLFRFCDLIIRSWIDRSLVLMDEEAVESTDHGGRGHDPRHGGDGERHQRRHLPCKDGGERCGEDPDGGPDPAPRRRSVRRLIELADAPEEEQQVEIGEGDKRDRAAIPFRAVDAEREVDGEGDEADQGRPRDAAHAAVAAIARRRRGIQEGIASFRHGSLAVKGWTHAVVKSLVSAFAALKTERSIR</sequence>
<evidence type="ECO:0000313" key="2">
    <source>
        <dbReference type="EMBL" id="BAS96154.1"/>
    </source>
</evidence>
<protein>
    <submittedName>
        <fullName evidence="2">Os06g0147500 protein</fullName>
    </submittedName>
</protein>
<feature type="compositionally biased region" description="Basic and acidic residues" evidence="1">
    <location>
        <begin position="33"/>
        <end position="51"/>
    </location>
</feature>
<feature type="region of interest" description="Disordered" evidence="1">
    <location>
        <begin position="31"/>
        <end position="81"/>
    </location>
</feature>
<dbReference type="InParanoid" id="A0A0P0WSD7"/>
<feature type="compositionally biased region" description="Basic and acidic residues" evidence="1">
    <location>
        <begin position="58"/>
        <end position="68"/>
    </location>
</feature>
<evidence type="ECO:0000313" key="3">
    <source>
        <dbReference type="Proteomes" id="UP000059680"/>
    </source>
</evidence>
<reference evidence="2 3" key="3">
    <citation type="journal article" date="2013" name="Rice">
        <title>Improvement of the Oryza sativa Nipponbare reference genome using next generation sequence and optical map data.</title>
        <authorList>
            <person name="Kawahara Y."/>
            <person name="de la Bastide M."/>
            <person name="Hamilton J.P."/>
            <person name="Kanamori H."/>
            <person name="McCombie W.R."/>
            <person name="Ouyang S."/>
            <person name="Schwartz D.C."/>
            <person name="Tanaka T."/>
            <person name="Wu J."/>
            <person name="Zhou S."/>
            <person name="Childs K.L."/>
            <person name="Davidson R.M."/>
            <person name="Lin H."/>
            <person name="Quesada-Ocampo L."/>
            <person name="Vaillancourt B."/>
            <person name="Sakai H."/>
            <person name="Lee S.S."/>
            <person name="Kim J."/>
            <person name="Numa H."/>
            <person name="Itoh T."/>
            <person name="Buell C.R."/>
            <person name="Matsumoto T."/>
        </authorList>
    </citation>
    <scope>NUCLEOTIDE SEQUENCE [LARGE SCALE GENOMIC DNA]</scope>
    <source>
        <strain evidence="3">cv. Nipponbare</strain>
    </source>
</reference>
<name>A0A0P0WSD7_ORYSJ</name>
<dbReference type="EMBL" id="AP014962">
    <property type="protein sequence ID" value="BAS96154.1"/>
    <property type="molecule type" value="Genomic_DNA"/>
</dbReference>
<evidence type="ECO:0000256" key="1">
    <source>
        <dbReference type="SAM" id="MobiDB-lite"/>
    </source>
</evidence>
<dbReference type="Gramene" id="Os06t0147500-00">
    <property type="protein sequence ID" value="Os06t0147500-00"/>
    <property type="gene ID" value="Os06g0147500"/>
</dbReference>
<keyword evidence="3" id="KW-1185">Reference proteome</keyword>
<feature type="non-terminal residue" evidence="2">
    <location>
        <position position="1"/>
    </location>
</feature>
<dbReference type="Proteomes" id="UP000059680">
    <property type="component" value="Chromosome 6"/>
</dbReference>
<accession>A0A0P0WSD7</accession>
<gene>
    <name evidence="2" type="ordered locus">Os06g0147500</name>
    <name evidence="2" type="ORF">OSNPB_060147500</name>
</gene>
<organism evidence="2 3">
    <name type="scientific">Oryza sativa subsp. japonica</name>
    <name type="common">Rice</name>
    <dbReference type="NCBI Taxonomy" id="39947"/>
    <lineage>
        <taxon>Eukaryota</taxon>
        <taxon>Viridiplantae</taxon>
        <taxon>Streptophyta</taxon>
        <taxon>Embryophyta</taxon>
        <taxon>Tracheophyta</taxon>
        <taxon>Spermatophyta</taxon>
        <taxon>Magnoliopsida</taxon>
        <taxon>Liliopsida</taxon>
        <taxon>Poales</taxon>
        <taxon>Poaceae</taxon>
        <taxon>BOP clade</taxon>
        <taxon>Oryzoideae</taxon>
        <taxon>Oryzeae</taxon>
        <taxon>Oryzinae</taxon>
        <taxon>Oryza</taxon>
        <taxon>Oryza sativa</taxon>
    </lineage>
</organism>
<proteinExistence type="predicted"/>
<dbReference type="AlphaFoldDB" id="A0A0P0WSD7"/>